<feature type="non-terminal residue" evidence="1">
    <location>
        <position position="1"/>
    </location>
</feature>
<accession>A0AA38LAB1</accession>
<reference evidence="1 2" key="1">
    <citation type="journal article" date="2021" name="Nat. Plants">
        <title>The Taxus genome provides insights into paclitaxel biosynthesis.</title>
        <authorList>
            <person name="Xiong X."/>
            <person name="Gou J."/>
            <person name="Liao Q."/>
            <person name="Li Y."/>
            <person name="Zhou Q."/>
            <person name="Bi G."/>
            <person name="Li C."/>
            <person name="Du R."/>
            <person name="Wang X."/>
            <person name="Sun T."/>
            <person name="Guo L."/>
            <person name="Liang H."/>
            <person name="Lu P."/>
            <person name="Wu Y."/>
            <person name="Zhang Z."/>
            <person name="Ro D.K."/>
            <person name="Shang Y."/>
            <person name="Huang S."/>
            <person name="Yan J."/>
        </authorList>
    </citation>
    <scope>NUCLEOTIDE SEQUENCE [LARGE SCALE GENOMIC DNA]</scope>
    <source>
        <strain evidence="1">Ta-2019</strain>
    </source>
</reference>
<evidence type="ECO:0000313" key="1">
    <source>
        <dbReference type="EMBL" id="KAH9314300.1"/>
    </source>
</evidence>
<protein>
    <recommendedName>
        <fullName evidence="3">DUF4283 domain-containing protein</fullName>
    </recommendedName>
</protein>
<dbReference type="AlphaFoldDB" id="A0AA38LAB1"/>
<evidence type="ECO:0000313" key="2">
    <source>
        <dbReference type="Proteomes" id="UP000824469"/>
    </source>
</evidence>
<sequence>KILSTPLWLSFHNLPSEFKNQVAVKATANSLSSWVPIFNPSLLAWRNSLAWICVEMDFFSPFPSSVNLSSTRGSRPQLIDYEGLHVKCFSCGNLGHLRKVFPANFKKSVNLPPPRPMDVLLIPDRSFVPSLPLISEKYGVPAGQSMLVLAISSSSLNLTPRSLLKEKKEVHRDSRVLASLIKEGMVKGQTSLLETLNGWISNNEILALDMPVTSTGEMEDGEIDPEGLAPDLAPSNLAFSKEGLGSTLCGSASKRGRNSKHEITQLEVDSGKQSTLKFDIADSGK</sequence>
<dbReference type="PANTHER" id="PTHR31286:SF99">
    <property type="entry name" value="DUF4283 DOMAIN-CONTAINING PROTEIN"/>
    <property type="match status" value="1"/>
</dbReference>
<dbReference type="Proteomes" id="UP000824469">
    <property type="component" value="Unassembled WGS sequence"/>
</dbReference>
<feature type="non-terminal residue" evidence="1">
    <location>
        <position position="285"/>
    </location>
</feature>
<keyword evidence="2" id="KW-1185">Reference proteome</keyword>
<proteinExistence type="predicted"/>
<comment type="caution">
    <text evidence="1">The sequence shown here is derived from an EMBL/GenBank/DDBJ whole genome shotgun (WGS) entry which is preliminary data.</text>
</comment>
<dbReference type="EMBL" id="JAHRHJ020000005">
    <property type="protein sequence ID" value="KAH9314300.1"/>
    <property type="molecule type" value="Genomic_DNA"/>
</dbReference>
<organism evidence="1 2">
    <name type="scientific">Taxus chinensis</name>
    <name type="common">Chinese yew</name>
    <name type="synonym">Taxus wallichiana var. chinensis</name>
    <dbReference type="NCBI Taxonomy" id="29808"/>
    <lineage>
        <taxon>Eukaryota</taxon>
        <taxon>Viridiplantae</taxon>
        <taxon>Streptophyta</taxon>
        <taxon>Embryophyta</taxon>
        <taxon>Tracheophyta</taxon>
        <taxon>Spermatophyta</taxon>
        <taxon>Pinopsida</taxon>
        <taxon>Pinidae</taxon>
        <taxon>Conifers II</taxon>
        <taxon>Cupressales</taxon>
        <taxon>Taxaceae</taxon>
        <taxon>Taxus</taxon>
    </lineage>
</organism>
<dbReference type="InterPro" id="IPR040256">
    <property type="entry name" value="At4g02000-like"/>
</dbReference>
<name>A0AA38LAB1_TAXCH</name>
<dbReference type="PANTHER" id="PTHR31286">
    <property type="entry name" value="GLYCINE-RICH CELL WALL STRUCTURAL PROTEIN 1.8-LIKE"/>
    <property type="match status" value="1"/>
</dbReference>
<gene>
    <name evidence="1" type="ORF">KI387_022927</name>
</gene>
<evidence type="ECO:0008006" key="3">
    <source>
        <dbReference type="Google" id="ProtNLM"/>
    </source>
</evidence>